<evidence type="ECO:0000256" key="7">
    <source>
        <dbReference type="ARBA" id="ARBA00022841"/>
    </source>
</evidence>
<feature type="chain" id="PRO_5040853300" description="Alginate biosynthesis protein AlgF" evidence="8">
    <location>
        <begin position="35"/>
        <end position="234"/>
    </location>
</feature>
<evidence type="ECO:0000313" key="10">
    <source>
        <dbReference type="EMBL" id="MDR6333518.1"/>
    </source>
</evidence>
<evidence type="ECO:0000256" key="5">
    <source>
        <dbReference type="ARBA" id="ARBA00022729"/>
    </source>
</evidence>
<dbReference type="RefSeq" id="WP_281804994.1">
    <property type="nucleotide sequence ID" value="NZ_BSDO01000001.1"/>
</dbReference>
<keyword evidence="5 8" id="KW-0732">Signal</keyword>
<dbReference type="GO" id="GO:0042121">
    <property type="term" value="P:alginic acid biosynthetic process"/>
    <property type="evidence" value="ECO:0007669"/>
    <property type="project" value="UniProtKB-KW"/>
</dbReference>
<dbReference type="EMBL" id="JAVDPY010000003">
    <property type="protein sequence ID" value="MDR6333518.1"/>
    <property type="molecule type" value="Genomic_DNA"/>
</dbReference>
<comment type="subcellular location">
    <subcellularLocation>
        <location evidence="1">Periplasm</location>
    </subcellularLocation>
</comment>
<comment type="caution">
    <text evidence="9">The sequence shown here is derived from an EMBL/GenBank/DDBJ whole genome shotgun (WGS) entry which is preliminary data.</text>
</comment>
<dbReference type="Proteomes" id="UP001144397">
    <property type="component" value="Unassembled WGS sequence"/>
</dbReference>
<reference evidence="9" key="1">
    <citation type="submission" date="2022-12" db="EMBL/GenBank/DDBJ databases">
        <title>Reference genome sequencing for broad-spectrum identification of bacterial and archaeal isolates by mass spectrometry.</title>
        <authorList>
            <person name="Sekiguchi Y."/>
            <person name="Tourlousse D.M."/>
        </authorList>
    </citation>
    <scope>NUCLEOTIDE SEQUENCE</scope>
    <source>
        <strain evidence="9">301</strain>
    </source>
</reference>
<evidence type="ECO:0000256" key="1">
    <source>
        <dbReference type="ARBA" id="ARBA00004418"/>
    </source>
</evidence>
<evidence type="ECO:0000256" key="6">
    <source>
        <dbReference type="ARBA" id="ARBA00022764"/>
    </source>
</evidence>
<dbReference type="InterPro" id="IPR035422">
    <property type="entry name" value="AlgF"/>
</dbReference>
<dbReference type="GeneID" id="95761197"/>
<evidence type="ECO:0000256" key="4">
    <source>
        <dbReference type="ARBA" id="ARBA00013964"/>
    </source>
</evidence>
<dbReference type="GO" id="GO:0042597">
    <property type="term" value="C:periplasmic space"/>
    <property type="evidence" value="ECO:0007669"/>
    <property type="project" value="UniProtKB-SubCell"/>
</dbReference>
<dbReference type="AlphaFoldDB" id="A0A9W6FI41"/>
<evidence type="ECO:0000256" key="2">
    <source>
        <dbReference type="ARBA" id="ARBA00005182"/>
    </source>
</evidence>
<comment type="pathway">
    <text evidence="2">Glycan biosynthesis; alginate biosynthesis.</text>
</comment>
<sequence>MPASNAALTVSGRTVRRFALAAATLAVFAGTADAQELTRLYAPKPPTGSAYVRVVDLAASGAPVGIGSAAAAPVPAGDTATIYRIVKGGAPLAVSLAGKPAEGSIVPPADAFSTVIVPASGPAVVIADPTEGRNDLKAQLRVYNLVPGCAASVVVADGGPVVFEGVATNDTRQRAINPIEAVLAASCGTAVSQPLKLPPLKAGDHYSLFLLPGANGPKLAGQRDETEPYRGPGN</sequence>
<keyword evidence="6" id="KW-0574">Periplasm</keyword>
<protein>
    <recommendedName>
        <fullName evidence="4">Alginate biosynthesis protein AlgF</fullName>
    </recommendedName>
</protein>
<evidence type="ECO:0000256" key="8">
    <source>
        <dbReference type="SAM" id="SignalP"/>
    </source>
</evidence>
<evidence type="ECO:0000313" key="11">
    <source>
        <dbReference type="Proteomes" id="UP001144397"/>
    </source>
</evidence>
<reference evidence="10 12" key="2">
    <citation type="submission" date="2023-07" db="EMBL/GenBank/DDBJ databases">
        <title>Genomic Encyclopedia of Type Strains, Phase IV (KMG-IV): sequencing the most valuable type-strain genomes for metagenomic binning, comparative biology and taxonomic classification.</title>
        <authorList>
            <person name="Goeker M."/>
        </authorList>
    </citation>
    <scope>NUCLEOTIDE SEQUENCE [LARGE SCALE GENOMIC DNA]</scope>
    <source>
        <strain evidence="10 12">DSM 338</strain>
    </source>
</reference>
<dbReference type="Proteomes" id="UP001245370">
    <property type="component" value="Unassembled WGS sequence"/>
</dbReference>
<comment type="similarity">
    <text evidence="3">Belongs to the AlgF family.</text>
</comment>
<organism evidence="9 11">
    <name type="scientific">Xanthobacter flavus</name>
    <dbReference type="NCBI Taxonomy" id="281"/>
    <lineage>
        <taxon>Bacteria</taxon>
        <taxon>Pseudomonadati</taxon>
        <taxon>Pseudomonadota</taxon>
        <taxon>Alphaproteobacteria</taxon>
        <taxon>Hyphomicrobiales</taxon>
        <taxon>Xanthobacteraceae</taxon>
        <taxon>Xanthobacter</taxon>
    </lineage>
</organism>
<dbReference type="EMBL" id="BSDO01000001">
    <property type="protein sequence ID" value="GLI20730.1"/>
    <property type="molecule type" value="Genomic_DNA"/>
</dbReference>
<evidence type="ECO:0000313" key="9">
    <source>
        <dbReference type="EMBL" id="GLI20730.1"/>
    </source>
</evidence>
<proteinExistence type="inferred from homology"/>
<name>A0A9W6FI41_XANFL</name>
<evidence type="ECO:0000313" key="12">
    <source>
        <dbReference type="Proteomes" id="UP001245370"/>
    </source>
</evidence>
<accession>A0A9W6FI41</accession>
<keyword evidence="7" id="KW-0016">Alginate biosynthesis</keyword>
<keyword evidence="12" id="KW-1185">Reference proteome</keyword>
<feature type="signal peptide" evidence="8">
    <location>
        <begin position="1"/>
        <end position="34"/>
    </location>
</feature>
<dbReference type="Pfam" id="PF11182">
    <property type="entry name" value="AlgF"/>
    <property type="match status" value="1"/>
</dbReference>
<evidence type="ECO:0000256" key="3">
    <source>
        <dbReference type="ARBA" id="ARBA00010033"/>
    </source>
</evidence>
<gene>
    <name evidence="10" type="ORF">GGQ86_001988</name>
    <name evidence="9" type="ORF">XFLAVUS301_04040</name>
</gene>